<gene>
    <name evidence="1" type="ORF">BV22DRAFT_941139</name>
</gene>
<organism evidence="1 2">
    <name type="scientific">Leucogyrophana mollusca</name>
    <dbReference type="NCBI Taxonomy" id="85980"/>
    <lineage>
        <taxon>Eukaryota</taxon>
        <taxon>Fungi</taxon>
        <taxon>Dikarya</taxon>
        <taxon>Basidiomycota</taxon>
        <taxon>Agaricomycotina</taxon>
        <taxon>Agaricomycetes</taxon>
        <taxon>Agaricomycetidae</taxon>
        <taxon>Boletales</taxon>
        <taxon>Boletales incertae sedis</taxon>
        <taxon>Leucogyrophana</taxon>
    </lineage>
</organism>
<name>A0ACB8AV32_9AGAM</name>
<comment type="caution">
    <text evidence="1">The sequence shown here is derived from an EMBL/GenBank/DDBJ whole genome shotgun (WGS) entry which is preliminary data.</text>
</comment>
<evidence type="ECO:0000313" key="2">
    <source>
        <dbReference type="Proteomes" id="UP000790709"/>
    </source>
</evidence>
<reference evidence="1" key="1">
    <citation type="journal article" date="2021" name="New Phytol.">
        <title>Evolutionary innovations through gain and loss of genes in the ectomycorrhizal Boletales.</title>
        <authorList>
            <person name="Wu G."/>
            <person name="Miyauchi S."/>
            <person name="Morin E."/>
            <person name="Kuo A."/>
            <person name="Drula E."/>
            <person name="Varga T."/>
            <person name="Kohler A."/>
            <person name="Feng B."/>
            <person name="Cao Y."/>
            <person name="Lipzen A."/>
            <person name="Daum C."/>
            <person name="Hundley H."/>
            <person name="Pangilinan J."/>
            <person name="Johnson J."/>
            <person name="Barry K."/>
            <person name="LaButti K."/>
            <person name="Ng V."/>
            <person name="Ahrendt S."/>
            <person name="Min B."/>
            <person name="Choi I.G."/>
            <person name="Park H."/>
            <person name="Plett J.M."/>
            <person name="Magnuson J."/>
            <person name="Spatafora J.W."/>
            <person name="Nagy L.G."/>
            <person name="Henrissat B."/>
            <person name="Grigoriev I.V."/>
            <person name="Yang Z.L."/>
            <person name="Xu J."/>
            <person name="Martin F.M."/>
        </authorList>
    </citation>
    <scope>NUCLEOTIDE SEQUENCE</scope>
    <source>
        <strain evidence="1">KUC20120723A-06</strain>
    </source>
</reference>
<proteinExistence type="predicted"/>
<sequence length="186" mass="21048">MEDEYFRIALRMDIVQDRIVAIFQLRGAVDTGPPLLIPSSNPDENSNQAMFVIRHGDIVTLPNNALVPFVRLAARSNLKRSKRYHITNIYRPNTVPGHPEVTEAAALDIITPDVSSGLVAAGAEMPMLLSNCLQKFPNPTHSYEIHIFIRGRRSHSKPYTPGATSVSYRYHRPVKIFRFLSLVYRH</sequence>
<keyword evidence="2" id="KW-1185">Reference proteome</keyword>
<accession>A0ACB8AV32</accession>
<dbReference type="EMBL" id="MU267264">
    <property type="protein sequence ID" value="KAH7917114.1"/>
    <property type="molecule type" value="Genomic_DNA"/>
</dbReference>
<dbReference type="Proteomes" id="UP000790709">
    <property type="component" value="Unassembled WGS sequence"/>
</dbReference>
<protein>
    <submittedName>
        <fullName evidence="1">Uncharacterized protein</fullName>
    </submittedName>
</protein>
<evidence type="ECO:0000313" key="1">
    <source>
        <dbReference type="EMBL" id="KAH7917114.1"/>
    </source>
</evidence>